<dbReference type="RefSeq" id="WP_328983526.1">
    <property type="nucleotide sequence ID" value="NZ_CP121472.1"/>
</dbReference>
<keyword evidence="3" id="KW-0808">Transferase</keyword>
<sequence length="375" mass="41791">MAPPIKVLQFICSTGFYGAERWILALAQYLDPSQVQCELAVTAEAQNADLQLVKEYQKTGQATHAIPMSSRFDLRAIRRLADVLTSQRFDLIHTHGYKSDILGILAARRAGIPVIVTPHGFENARDIKLRLFVWLGCKFMRYADCVVPLSPQLMDDARRHGVPGARLTYIQNVVNLKEVEAIAQNPAAAAPKQKKRIGFIGQLISRKNLGEMLDIFATLRQSRDDVELILVGDGEECAKLQAHAARLPCAADIHFLGFRDDRLQLLKSFDVFTMTSTLEGIPRCLMEAAAMGVPVAAYDIPGIDQLIQHRHTGLLAPAGDKAALQAHWNTLLDHPDFGQTLTKAGLDFVHQQYSAKRMAEEYTQLFQRIREAIRA</sequence>
<evidence type="ECO:0000259" key="1">
    <source>
        <dbReference type="Pfam" id="PF00534"/>
    </source>
</evidence>
<keyword evidence="4" id="KW-1185">Reference proteome</keyword>
<dbReference type="SUPFAM" id="SSF53756">
    <property type="entry name" value="UDP-Glycosyltransferase/glycogen phosphorylase"/>
    <property type="match status" value="1"/>
</dbReference>
<name>A0ABZ0SA23_9GAMM</name>
<gene>
    <name evidence="3" type="primary">pglA_1</name>
    <name evidence="3" type="ORF">Thiowin_02756</name>
</gene>
<proteinExistence type="predicted"/>
<dbReference type="Pfam" id="PF13439">
    <property type="entry name" value="Glyco_transf_4"/>
    <property type="match status" value="1"/>
</dbReference>
<feature type="domain" description="Glycosyl transferase family 1" evidence="1">
    <location>
        <begin position="188"/>
        <end position="343"/>
    </location>
</feature>
<keyword evidence="3" id="KW-0328">Glycosyltransferase</keyword>
<dbReference type="EC" id="2.4.1.290" evidence="3"/>
<dbReference type="Pfam" id="PF00534">
    <property type="entry name" value="Glycos_transf_1"/>
    <property type="match status" value="1"/>
</dbReference>
<dbReference type="PANTHER" id="PTHR45947">
    <property type="entry name" value="SULFOQUINOVOSYL TRANSFERASE SQD2"/>
    <property type="match status" value="1"/>
</dbReference>
<dbReference type="GO" id="GO:0102335">
    <property type="term" value="F:N,N'-diacetylbacillosaminyl-diphospho-undecaprenol alpha-1,3-N-acetylgalactosaminyltransferase activity"/>
    <property type="evidence" value="ECO:0007669"/>
    <property type="project" value="UniProtKB-EC"/>
</dbReference>
<accession>A0ABZ0SA23</accession>
<protein>
    <submittedName>
        <fullName evidence="3">N, N'-diacetylbacillosaminyl-diphospho-undecaprenol alpha-1,3-N-acetylgalactosaminyltransferase</fullName>
        <ecNumber evidence="3">2.4.1.290</ecNumber>
    </submittedName>
</protein>
<dbReference type="PANTHER" id="PTHR45947:SF14">
    <property type="entry name" value="SLL1723 PROTEIN"/>
    <property type="match status" value="1"/>
</dbReference>
<organism evidence="3 4">
    <name type="scientific">Thiorhodovibrio winogradskyi</name>
    <dbReference type="NCBI Taxonomy" id="77007"/>
    <lineage>
        <taxon>Bacteria</taxon>
        <taxon>Pseudomonadati</taxon>
        <taxon>Pseudomonadota</taxon>
        <taxon>Gammaproteobacteria</taxon>
        <taxon>Chromatiales</taxon>
        <taxon>Chromatiaceae</taxon>
        <taxon>Thiorhodovibrio</taxon>
    </lineage>
</organism>
<feature type="domain" description="Glycosyltransferase subfamily 4-like N-terminal" evidence="2">
    <location>
        <begin position="18"/>
        <end position="177"/>
    </location>
</feature>
<dbReference type="InterPro" id="IPR050194">
    <property type="entry name" value="Glycosyltransferase_grp1"/>
</dbReference>
<reference evidence="3 4" key="1">
    <citation type="journal article" date="2023" name="Microorganisms">
        <title>Thiorhodovibrio frisius and Trv. litoralis spp. nov., Two Novel Members from a Clade of Fastidious Purple Sulfur Bacteria That Exhibit Unique Red-Shifted Light-Harvesting Capabilities.</title>
        <authorList>
            <person name="Methner A."/>
            <person name="Kuzyk S.B."/>
            <person name="Petersen J."/>
            <person name="Bauer S."/>
            <person name="Brinkmann H."/>
            <person name="Sichau K."/>
            <person name="Wanner G."/>
            <person name="Wolf J."/>
            <person name="Neumann-Schaal M."/>
            <person name="Henke P."/>
            <person name="Tank M."/>
            <person name="Sproer C."/>
            <person name="Bunk B."/>
            <person name="Overmann J."/>
        </authorList>
    </citation>
    <scope>NUCLEOTIDE SEQUENCE [LARGE SCALE GENOMIC DNA]</scope>
    <source>
        <strain evidence="3 4">DSM 6702</strain>
    </source>
</reference>
<dbReference type="InterPro" id="IPR001296">
    <property type="entry name" value="Glyco_trans_1"/>
</dbReference>
<evidence type="ECO:0000313" key="3">
    <source>
        <dbReference type="EMBL" id="WPL17717.1"/>
    </source>
</evidence>
<dbReference type="InterPro" id="IPR028098">
    <property type="entry name" value="Glyco_trans_4-like_N"/>
</dbReference>
<evidence type="ECO:0000259" key="2">
    <source>
        <dbReference type="Pfam" id="PF13439"/>
    </source>
</evidence>
<dbReference type="Gene3D" id="3.40.50.2000">
    <property type="entry name" value="Glycogen Phosphorylase B"/>
    <property type="match status" value="2"/>
</dbReference>
<dbReference type="Proteomes" id="UP001432180">
    <property type="component" value="Chromosome"/>
</dbReference>
<evidence type="ECO:0000313" key="4">
    <source>
        <dbReference type="Proteomes" id="UP001432180"/>
    </source>
</evidence>
<dbReference type="CDD" id="cd03811">
    <property type="entry name" value="GT4_GT28_WabH-like"/>
    <property type="match status" value="1"/>
</dbReference>
<dbReference type="EMBL" id="CP121472">
    <property type="protein sequence ID" value="WPL17717.1"/>
    <property type="molecule type" value="Genomic_DNA"/>
</dbReference>